<evidence type="ECO:0000256" key="4">
    <source>
        <dbReference type="ARBA" id="ARBA00023224"/>
    </source>
</evidence>
<dbReference type="Gene3D" id="1.10.287.950">
    <property type="entry name" value="Methyl-accepting chemotaxis protein"/>
    <property type="match status" value="1"/>
</dbReference>
<dbReference type="PROSITE" id="PS50885">
    <property type="entry name" value="HAMP"/>
    <property type="match status" value="1"/>
</dbReference>
<protein>
    <submittedName>
        <fullName evidence="10">Methyl-accepting chemotaxis protein</fullName>
    </submittedName>
</protein>
<evidence type="ECO:0000256" key="6">
    <source>
        <dbReference type="PROSITE-ProRule" id="PRU00284"/>
    </source>
</evidence>
<dbReference type="RefSeq" id="WP_035663728.1">
    <property type="nucleotide sequence ID" value="NZ_BAUV01000010.1"/>
</dbReference>
<dbReference type="InterPro" id="IPR024478">
    <property type="entry name" value="HlyB_4HB_MCP"/>
</dbReference>
<feature type="transmembrane region" description="Helical" evidence="7">
    <location>
        <begin position="211"/>
        <end position="231"/>
    </location>
</feature>
<evidence type="ECO:0000256" key="2">
    <source>
        <dbReference type="ARBA" id="ARBA00022475"/>
    </source>
</evidence>
<organism evidence="10 11">
    <name type="scientific">Halalkalibacter akibai (strain ATCC 43226 / DSM 21942 / CIP 109018 / JCM 9157 / 1139)</name>
    <name type="common">Bacillus akibai</name>
    <dbReference type="NCBI Taxonomy" id="1236973"/>
    <lineage>
        <taxon>Bacteria</taxon>
        <taxon>Bacillati</taxon>
        <taxon>Bacillota</taxon>
        <taxon>Bacilli</taxon>
        <taxon>Bacillales</taxon>
        <taxon>Bacillaceae</taxon>
        <taxon>Halalkalibacter</taxon>
    </lineage>
</organism>
<feature type="domain" description="Methyl-accepting transducer" evidence="8">
    <location>
        <begin position="304"/>
        <end position="554"/>
    </location>
</feature>
<dbReference type="GO" id="GO:0007165">
    <property type="term" value="P:signal transduction"/>
    <property type="evidence" value="ECO:0007669"/>
    <property type="project" value="UniProtKB-KW"/>
</dbReference>
<dbReference type="SUPFAM" id="SSF58104">
    <property type="entry name" value="Methyl-accepting chemotaxis protein (MCP) signaling domain"/>
    <property type="match status" value="1"/>
</dbReference>
<dbReference type="SUPFAM" id="SSF158472">
    <property type="entry name" value="HAMP domain-like"/>
    <property type="match status" value="1"/>
</dbReference>
<dbReference type="Gene3D" id="6.10.340.10">
    <property type="match status" value="1"/>
</dbReference>
<comment type="caution">
    <text evidence="10">The sequence shown here is derived from an EMBL/GenBank/DDBJ whole genome shotgun (WGS) entry which is preliminary data.</text>
</comment>
<sequence length="590" mass="66749">MNILRKTKRVKDKKEKLKVTKFLNVNNMKIKTKLLIVFTVSILGLVLLSTFSFLSLSSINNQMDSVYDHELEAMSLVQELRSNIVRLDQNLLVSIREARQNKRNLEYDSQMIIDQIERSLESLNHLLTTENEQYLYKTIFEGWNNYQLSVHTLVEESLNGNTDRFYTEHSRAQRELNSVNFALNTLFTIKQVEVNNSRYFIQDIFASSVKINAVVLAVVVLFIVTSGVLVYKNIINRLNQLSDSNLKISNGELTTEVSSLISKDEVGSLAKSSQSIAFNLKGMIRDIKDSIELMNDTVGKVREIVNTGFESQETVSSNIREISSGLTKQASNMEESMKDISELNVSMTDVNTFIQQLKNVFITAMEEVNKGVIELQTTVNQMEEISTTNNHLIESFAELKVELNEIKEYADSIVSISENTNLLSLNASIEAARAGEHGRGFAIVAEEVRKLSTESSLVAKGVQEVVRRNEIKTEKFRETLQMANAKIHNGTNNMHETNVIFKSIEERIKEIDNRIDAVADKSENVTKRSSSVTLMIEEVSAISEETTASMEEIAASSTELVDHFKEVLEQVDKQKELAENLEGNIKQFKI</sequence>
<dbReference type="Pfam" id="PF12729">
    <property type="entry name" value="4HB_MCP_1"/>
    <property type="match status" value="1"/>
</dbReference>
<dbReference type="EMBL" id="BAUV01000010">
    <property type="protein sequence ID" value="GAE34704.1"/>
    <property type="molecule type" value="Genomic_DNA"/>
</dbReference>
<dbReference type="InterPro" id="IPR003660">
    <property type="entry name" value="HAMP_dom"/>
</dbReference>
<dbReference type="OrthoDB" id="9760371at2"/>
<keyword evidence="7" id="KW-0812">Transmembrane</keyword>
<keyword evidence="4 6" id="KW-0807">Transducer</keyword>
<feature type="domain" description="HAMP" evidence="9">
    <location>
        <begin position="232"/>
        <end position="285"/>
    </location>
</feature>
<evidence type="ECO:0000256" key="7">
    <source>
        <dbReference type="SAM" id="Phobius"/>
    </source>
</evidence>
<dbReference type="SMART" id="SM00283">
    <property type="entry name" value="MA"/>
    <property type="match status" value="1"/>
</dbReference>
<evidence type="ECO:0000259" key="8">
    <source>
        <dbReference type="PROSITE" id="PS50111"/>
    </source>
</evidence>
<evidence type="ECO:0000259" key="9">
    <source>
        <dbReference type="PROSITE" id="PS50885"/>
    </source>
</evidence>
<dbReference type="PROSITE" id="PS50111">
    <property type="entry name" value="CHEMOTAXIS_TRANSDUC_2"/>
    <property type="match status" value="1"/>
</dbReference>
<dbReference type="InterPro" id="IPR004089">
    <property type="entry name" value="MCPsignal_dom"/>
</dbReference>
<keyword evidence="7" id="KW-1133">Transmembrane helix</keyword>
<dbReference type="GO" id="GO:0005886">
    <property type="term" value="C:plasma membrane"/>
    <property type="evidence" value="ECO:0007669"/>
    <property type="project" value="UniProtKB-SubCell"/>
</dbReference>
<dbReference type="Proteomes" id="UP000018896">
    <property type="component" value="Unassembled WGS sequence"/>
</dbReference>
<dbReference type="GO" id="GO:0004888">
    <property type="term" value="F:transmembrane signaling receptor activity"/>
    <property type="evidence" value="ECO:0007669"/>
    <property type="project" value="InterPro"/>
</dbReference>
<dbReference type="GO" id="GO:0006935">
    <property type="term" value="P:chemotaxis"/>
    <property type="evidence" value="ECO:0007669"/>
    <property type="project" value="InterPro"/>
</dbReference>
<comment type="subcellular location">
    <subcellularLocation>
        <location evidence="1">Cell membrane</location>
    </subcellularLocation>
</comment>
<dbReference type="PRINTS" id="PR00260">
    <property type="entry name" value="CHEMTRNSDUCR"/>
</dbReference>
<evidence type="ECO:0000256" key="5">
    <source>
        <dbReference type="ARBA" id="ARBA00029447"/>
    </source>
</evidence>
<accession>W4QTN9</accession>
<keyword evidence="3 7" id="KW-0472">Membrane</keyword>
<reference evidence="10 11" key="1">
    <citation type="journal article" date="2014" name="Genome Announc.">
        <title>Draft Genome Sequences of Three Alkaliphilic Bacillus Strains, Bacillus wakoensis JCM 9140T, Bacillus akibai JCM 9157T, and Bacillus hemicellulosilyticus JCM 9152T.</title>
        <authorList>
            <person name="Yuki M."/>
            <person name="Oshima K."/>
            <person name="Suda W."/>
            <person name="Oshida Y."/>
            <person name="Kitamura K."/>
            <person name="Iida T."/>
            <person name="Hattori M."/>
            <person name="Ohkuma M."/>
        </authorList>
    </citation>
    <scope>NUCLEOTIDE SEQUENCE [LARGE SCALE GENOMIC DNA]</scope>
    <source>
        <strain evidence="10 11">JCM 9157</strain>
    </source>
</reference>
<dbReference type="PANTHER" id="PTHR32089:SF112">
    <property type="entry name" value="LYSOZYME-LIKE PROTEIN-RELATED"/>
    <property type="match status" value="1"/>
</dbReference>
<dbReference type="Pfam" id="PF00015">
    <property type="entry name" value="MCPsignal"/>
    <property type="match status" value="1"/>
</dbReference>
<dbReference type="InterPro" id="IPR004090">
    <property type="entry name" value="Chemotax_Me-accpt_rcpt"/>
</dbReference>
<dbReference type="STRING" id="1236973.JCM9157_1778"/>
<evidence type="ECO:0000256" key="3">
    <source>
        <dbReference type="ARBA" id="ARBA00023136"/>
    </source>
</evidence>
<keyword evidence="11" id="KW-1185">Reference proteome</keyword>
<dbReference type="AlphaFoldDB" id="W4QTN9"/>
<evidence type="ECO:0000313" key="10">
    <source>
        <dbReference type="EMBL" id="GAE34704.1"/>
    </source>
</evidence>
<evidence type="ECO:0000256" key="1">
    <source>
        <dbReference type="ARBA" id="ARBA00004236"/>
    </source>
</evidence>
<proteinExistence type="inferred from homology"/>
<name>W4QTN9_HALA3</name>
<dbReference type="eggNOG" id="COG0840">
    <property type="taxonomic scope" value="Bacteria"/>
</dbReference>
<comment type="similarity">
    <text evidence="5">Belongs to the methyl-accepting chemotaxis (MCP) protein family.</text>
</comment>
<keyword evidence="2" id="KW-1003">Cell membrane</keyword>
<evidence type="ECO:0000313" key="11">
    <source>
        <dbReference type="Proteomes" id="UP000018896"/>
    </source>
</evidence>
<dbReference type="PANTHER" id="PTHR32089">
    <property type="entry name" value="METHYL-ACCEPTING CHEMOTAXIS PROTEIN MCPB"/>
    <property type="match status" value="1"/>
</dbReference>
<gene>
    <name evidence="10" type="ORF">JCM9157_1778</name>
</gene>